<dbReference type="GO" id="GO:0004736">
    <property type="term" value="F:pyruvate carboxylase activity"/>
    <property type="evidence" value="ECO:0007669"/>
    <property type="project" value="UniProtKB-EC"/>
</dbReference>
<organism evidence="18 19">
    <name type="scientific">Persicimonas caeni</name>
    <dbReference type="NCBI Taxonomy" id="2292766"/>
    <lineage>
        <taxon>Bacteria</taxon>
        <taxon>Deltaproteobacteria</taxon>
        <taxon>Bradymonadales</taxon>
        <taxon>Bradymonadaceae</taxon>
        <taxon>Persicimonas</taxon>
    </lineage>
</organism>
<evidence type="ECO:0000256" key="11">
    <source>
        <dbReference type="PIRSR" id="PIRSR001594-3"/>
    </source>
</evidence>
<dbReference type="PANTHER" id="PTHR43778">
    <property type="entry name" value="PYRUVATE CARBOXYLASE"/>
    <property type="match status" value="1"/>
</dbReference>
<dbReference type="Pfam" id="PF02436">
    <property type="entry name" value="PYC_OADA"/>
    <property type="match status" value="1"/>
</dbReference>
<evidence type="ECO:0000256" key="13">
    <source>
        <dbReference type="SAM" id="MobiDB-lite"/>
    </source>
</evidence>
<dbReference type="CDD" id="cd07937">
    <property type="entry name" value="DRE_TIM_PC_TC_5S"/>
    <property type="match status" value="1"/>
</dbReference>
<feature type="modified residue" description="N6-carboxylysine" evidence="12">
    <location>
        <position position="718"/>
    </location>
</feature>
<feature type="active site" evidence="9">
    <location>
        <position position="299"/>
    </location>
</feature>
<dbReference type="Pfam" id="PF00682">
    <property type="entry name" value="HMGL-like"/>
    <property type="match status" value="1"/>
</dbReference>
<dbReference type="NCBIfam" id="TIGR01235">
    <property type="entry name" value="pyruv_carbox"/>
    <property type="match status" value="1"/>
</dbReference>
<evidence type="ECO:0000256" key="10">
    <source>
        <dbReference type="PIRSR" id="PIRSR001594-2"/>
    </source>
</evidence>
<dbReference type="Proteomes" id="UP000315995">
    <property type="component" value="Chromosome"/>
</dbReference>
<dbReference type="InterPro" id="IPR000089">
    <property type="entry name" value="Biotin_lipoyl"/>
</dbReference>
<comment type="function">
    <text evidence="8">Catalyzes a 2-step reaction, involving the ATP-dependent carboxylation of the covalently attached biotin in the first step and the transfer of the carboxyl group to pyruvate in the second.</text>
</comment>
<protein>
    <recommendedName>
        <fullName evidence="2 8">Pyruvate carboxylase</fullName>
        <ecNumber evidence="2 8">6.4.1.1</ecNumber>
    </recommendedName>
</protein>
<evidence type="ECO:0000256" key="6">
    <source>
        <dbReference type="ARBA" id="ARBA00022840"/>
    </source>
</evidence>
<keyword evidence="18" id="KW-0670">Pyruvate</keyword>
<evidence type="ECO:0000256" key="2">
    <source>
        <dbReference type="ARBA" id="ARBA00013057"/>
    </source>
</evidence>
<dbReference type="FunFam" id="3.40.50.20:FF:000010">
    <property type="entry name" value="Propionyl-CoA carboxylase subunit alpha"/>
    <property type="match status" value="1"/>
</dbReference>
<dbReference type="InterPro" id="IPR011764">
    <property type="entry name" value="Biotin_carboxylation_dom"/>
</dbReference>
<keyword evidence="19" id="KW-1185">Reference proteome</keyword>
<dbReference type="InterPro" id="IPR003379">
    <property type="entry name" value="Carboxylase_cons_dom"/>
</dbReference>
<dbReference type="OrthoDB" id="9769961at2"/>
<dbReference type="Gene3D" id="2.40.50.100">
    <property type="match status" value="1"/>
</dbReference>
<evidence type="ECO:0000256" key="9">
    <source>
        <dbReference type="PIRSR" id="PIRSR001594-1"/>
    </source>
</evidence>
<dbReference type="PROSITE" id="PS50968">
    <property type="entry name" value="BIOTINYL_LIPOYL"/>
    <property type="match status" value="1"/>
</dbReference>
<feature type="binding site" evidence="11">
    <location>
        <position position="747"/>
    </location>
    <ligand>
        <name>Mn(2+)</name>
        <dbReference type="ChEBI" id="CHEBI:29035"/>
    </ligand>
</feature>
<feature type="binding site" evidence="10">
    <location>
        <position position="882"/>
    </location>
    <ligand>
        <name>substrate</name>
    </ligand>
</feature>
<dbReference type="InterPro" id="IPR016185">
    <property type="entry name" value="PreATP-grasp_dom_sf"/>
</dbReference>
<dbReference type="PROSITE" id="PS50979">
    <property type="entry name" value="BC"/>
    <property type="match status" value="1"/>
</dbReference>
<dbReference type="Pfam" id="PF00364">
    <property type="entry name" value="Biotin_lipoyl"/>
    <property type="match status" value="1"/>
</dbReference>
<dbReference type="Pfam" id="PF00289">
    <property type="entry name" value="Biotin_carb_N"/>
    <property type="match status" value="1"/>
</dbReference>
<dbReference type="InterPro" id="IPR013785">
    <property type="entry name" value="Aldolase_TIM"/>
</dbReference>
<evidence type="ECO:0000256" key="7">
    <source>
        <dbReference type="ARBA" id="ARBA00023267"/>
    </source>
</evidence>
<dbReference type="EMBL" id="CP041186">
    <property type="protein sequence ID" value="QDG50897.1"/>
    <property type="molecule type" value="Genomic_DNA"/>
</dbReference>
<evidence type="ECO:0000313" key="19">
    <source>
        <dbReference type="Proteomes" id="UP000315995"/>
    </source>
</evidence>
<dbReference type="PROSITE" id="PS00867">
    <property type="entry name" value="CPSASE_2"/>
    <property type="match status" value="1"/>
</dbReference>
<dbReference type="InterPro" id="IPR005930">
    <property type="entry name" value="Pyruv_COase"/>
</dbReference>
<dbReference type="Gene3D" id="3.30.470.20">
    <property type="entry name" value="ATP-grasp fold, B domain"/>
    <property type="match status" value="1"/>
</dbReference>
<keyword evidence="7 8" id="KW-0092">Biotin</keyword>
<dbReference type="Gene3D" id="3.10.600.10">
    <property type="entry name" value="pyruvate carboxylase f1077a mutant domain"/>
    <property type="match status" value="1"/>
</dbReference>
<dbReference type="SUPFAM" id="SSF56059">
    <property type="entry name" value="Glutathione synthetase ATP-binding domain-like"/>
    <property type="match status" value="1"/>
</dbReference>
<keyword evidence="5 8" id="KW-0547">Nucleotide-binding</keyword>
<evidence type="ECO:0000259" key="14">
    <source>
        <dbReference type="PROSITE" id="PS50968"/>
    </source>
</evidence>
<dbReference type="InterPro" id="IPR005482">
    <property type="entry name" value="Biotin_COase_C"/>
</dbReference>
<dbReference type="SUPFAM" id="SSF52440">
    <property type="entry name" value="PreATP-grasp domain"/>
    <property type="match status" value="1"/>
</dbReference>
<evidence type="ECO:0000256" key="12">
    <source>
        <dbReference type="PIRSR" id="PIRSR001594-4"/>
    </source>
</evidence>
<accession>A0A4Y6PSB0</accession>
<comment type="catalytic activity">
    <reaction evidence="8">
        <text>hydrogencarbonate + pyruvate + ATP = oxaloacetate + ADP + phosphate + H(+)</text>
        <dbReference type="Rhea" id="RHEA:20844"/>
        <dbReference type="ChEBI" id="CHEBI:15361"/>
        <dbReference type="ChEBI" id="CHEBI:15378"/>
        <dbReference type="ChEBI" id="CHEBI:16452"/>
        <dbReference type="ChEBI" id="CHEBI:17544"/>
        <dbReference type="ChEBI" id="CHEBI:30616"/>
        <dbReference type="ChEBI" id="CHEBI:43474"/>
        <dbReference type="ChEBI" id="CHEBI:456216"/>
        <dbReference type="EC" id="6.4.1.1"/>
    </reaction>
</comment>
<feature type="domain" description="Lipoyl-binding" evidence="14">
    <location>
        <begin position="1080"/>
        <end position="1155"/>
    </location>
</feature>
<feature type="domain" description="ATP-grasp" evidence="15">
    <location>
        <begin position="124"/>
        <end position="324"/>
    </location>
</feature>
<dbReference type="PROSITE" id="PS50975">
    <property type="entry name" value="ATP_GRASP"/>
    <property type="match status" value="1"/>
</dbReference>
<dbReference type="PROSITE" id="PS50991">
    <property type="entry name" value="PYR_CT"/>
    <property type="match status" value="1"/>
</dbReference>
<dbReference type="SUPFAM" id="SSF89000">
    <property type="entry name" value="post-HMGL domain-like"/>
    <property type="match status" value="1"/>
</dbReference>
<dbReference type="AlphaFoldDB" id="A0A4Y6PSB0"/>
<feature type="binding site" evidence="10">
    <location>
        <position position="204"/>
    </location>
    <ligand>
        <name>ATP</name>
        <dbReference type="ChEBI" id="CHEBI:30616"/>
    </ligand>
</feature>
<feature type="binding site" evidence="11">
    <location>
        <position position="749"/>
    </location>
    <ligand>
        <name>Mn(2+)</name>
        <dbReference type="ChEBI" id="CHEBI:29035"/>
    </ligand>
</feature>
<feature type="domain" description="Biotin carboxylation" evidence="16">
    <location>
        <begin position="4"/>
        <end position="460"/>
    </location>
</feature>
<dbReference type="NCBIfam" id="NF006761">
    <property type="entry name" value="PRK09282.1"/>
    <property type="match status" value="1"/>
</dbReference>
<dbReference type="SUPFAM" id="SSF51569">
    <property type="entry name" value="Aldolase"/>
    <property type="match status" value="1"/>
</dbReference>
<feature type="binding site" evidence="10">
    <location>
        <position position="621"/>
    </location>
    <ligand>
        <name>substrate</name>
    </ligand>
</feature>
<dbReference type="SUPFAM" id="SSF51230">
    <property type="entry name" value="Single hybrid motif"/>
    <property type="match status" value="1"/>
</dbReference>
<dbReference type="NCBIfam" id="NF009554">
    <property type="entry name" value="PRK12999.1"/>
    <property type="match status" value="1"/>
</dbReference>
<dbReference type="PIRSF" id="PIRSF001594">
    <property type="entry name" value="Pyruv_carbox"/>
    <property type="match status" value="1"/>
</dbReference>
<feature type="binding site" description="via carbamate group" evidence="11">
    <location>
        <position position="718"/>
    </location>
    <ligand>
        <name>Mn(2+)</name>
        <dbReference type="ChEBI" id="CHEBI:29035"/>
    </ligand>
</feature>
<dbReference type="SUPFAM" id="SSF51246">
    <property type="entry name" value="Rudiment single hybrid motif"/>
    <property type="match status" value="1"/>
</dbReference>
<dbReference type="GO" id="GO:0005737">
    <property type="term" value="C:cytoplasm"/>
    <property type="evidence" value="ECO:0007669"/>
    <property type="project" value="TreeGrafter"/>
</dbReference>
<dbReference type="FunFam" id="3.30.1490.20:FF:000018">
    <property type="entry name" value="Biotin carboxylase"/>
    <property type="match status" value="1"/>
</dbReference>
<evidence type="ECO:0000259" key="16">
    <source>
        <dbReference type="PROSITE" id="PS50979"/>
    </source>
</evidence>
<dbReference type="EC" id="6.4.1.1" evidence="2 8"/>
<keyword evidence="4 11" id="KW-0479">Metal-binding</keyword>
<evidence type="ECO:0000259" key="17">
    <source>
        <dbReference type="PROSITE" id="PS50991"/>
    </source>
</evidence>
<dbReference type="Pfam" id="PF02786">
    <property type="entry name" value="CPSase_L_D2"/>
    <property type="match status" value="1"/>
</dbReference>
<dbReference type="GO" id="GO:0046872">
    <property type="term" value="F:metal ion binding"/>
    <property type="evidence" value="ECO:0007669"/>
    <property type="project" value="UniProtKB-KW"/>
</dbReference>
<dbReference type="GO" id="GO:0006094">
    <property type="term" value="P:gluconeogenesis"/>
    <property type="evidence" value="ECO:0007669"/>
    <property type="project" value="InterPro"/>
</dbReference>
<feature type="domain" description="Pyruvate carboxyltransferase" evidence="17">
    <location>
        <begin position="540"/>
        <end position="808"/>
    </location>
</feature>
<dbReference type="CDD" id="cd06850">
    <property type="entry name" value="biotinyl_domain"/>
    <property type="match status" value="1"/>
</dbReference>
<name>A0A4Y6PSB0_PERCE</name>
<dbReference type="InterPro" id="IPR005479">
    <property type="entry name" value="CPAse_ATP-bd"/>
</dbReference>
<sequence>MAGTIKNILCANRGEIAIRIFRACTELGIQTTAIYSWEDRLAIHRYKADRAYLVGQKGEPVAAYLDGDAIIELALDKGVDAIHPGYGFLSENADFAQKVIDAGLVWIGPPPEVMRELGDKVSARKVAKRANVPVVPGTDGAVDSLDDALEFAEEFGFPLLIKAAHGGGGRGMRVVQDGSELREAFQNARSEAKAAFGSPEVFIERYIDKPRHIEVQLLGDTHGNRVHLFERDCSIQRRLQKIVEIAPAPNLPAEVRDQLTEYALRLADAVDYSSVGTAEFLVEQRDGETNIYFIEVNTRIQVEHTVTEMVTGRDLIKAMIRVAEGYRLDDDVIDIHGQDDIGVNGFAVQGRVTTEDPENNFMPDTGRIITYRSAAGFGIRLDASVGGTNTEVLPYYDSLLVKVSAWGRDLADSTHRLHRSLAEFRVRGVKTNIPFLQNVIRHPVFQSGNTHTRFVDETEELYRYPERRDRGTKALRAIGDITVNGPPGTEQRLERPEPLIVPTPPKPPKGAEIPESPAYKVFREDGAQGLSRWIRDHDKLLITDTTFRDAHQSLLATRVRTRDLLDVAEQTAWAMPNIFSCEMWGGATFDVCMRFLKEDPWERLSRLREKMPGTLFQMLLRGANAVGYTNYPDNVVEAFVEEAADAGIDIFRIFDALNYVPNMELAIEEVNKAGKIAEASICYTGDVADPDEDKYTVDYYVDLAKRLEACGAHILNIKDMAGLLKPYSAKILIGALKDAVDLPIHLHTHDTSGNGVAMYLMAAEAGVDVVDCALSSVAGLTSQPSLNAIVTAMKGQPHAPELPVDKLQELADHWELLREIYHPFESGLKSGTTDVYYHEIPGGQYSNLRPRAIQLGLGDQWERITRTYHEVDQALGRLVKVTPTSKVVADFAMFLVRNDMTVEDVFAMHERGEEVDFPQSVVDFFMGRLGQPYGGFPEELQKIVTRGKEPITDRAGQHLDDYDWEAHAADLEELLGRTPTRREEISYALYPKVFTELAQSIEEFGEFRILDTVSFLYGMKPGEETLVDIEEGKTLVIKLLTIGPLEEDGTRTIYFELNGQPREVTVVDQSAELAVAARPKADRTNPDHVGASMKGKVIAVAVSEGDTVEKGQVLLTTEAMKMETNVTAPKDGTVSRLEVRAGDGVDSGDLVAIIE</sequence>
<keyword evidence="6 8" id="KW-0067">ATP-binding</keyword>
<dbReference type="InterPro" id="IPR011761">
    <property type="entry name" value="ATP-grasp"/>
</dbReference>
<evidence type="ECO:0000313" key="18">
    <source>
        <dbReference type="EMBL" id="QDG50897.1"/>
    </source>
</evidence>
<feature type="binding site" evidence="10">
    <location>
        <position position="120"/>
    </location>
    <ligand>
        <name>ATP</name>
        <dbReference type="ChEBI" id="CHEBI:30616"/>
    </ligand>
</feature>
<evidence type="ECO:0000259" key="15">
    <source>
        <dbReference type="PROSITE" id="PS50975"/>
    </source>
</evidence>
<dbReference type="RefSeq" id="WP_141197387.1">
    <property type="nucleotide sequence ID" value="NZ_CP041186.1"/>
</dbReference>
<evidence type="ECO:0000256" key="8">
    <source>
        <dbReference type="PIRNR" id="PIRNR001594"/>
    </source>
</evidence>
<reference evidence="18 19" key="1">
    <citation type="submission" date="2019-06" db="EMBL/GenBank/DDBJ databases">
        <title>Persicimonas caeni gen. nov., sp. nov., a predatory bacterium isolated from solar saltern.</title>
        <authorList>
            <person name="Wang S."/>
        </authorList>
    </citation>
    <scope>NUCLEOTIDE SEQUENCE [LARGE SCALE GENOMIC DNA]</scope>
    <source>
        <strain evidence="18 19">YN101</strain>
    </source>
</reference>
<proteinExistence type="predicted"/>
<evidence type="ECO:0000256" key="5">
    <source>
        <dbReference type="ARBA" id="ARBA00022741"/>
    </source>
</evidence>
<dbReference type="InterPro" id="IPR005481">
    <property type="entry name" value="BC-like_N"/>
</dbReference>
<dbReference type="Pfam" id="PF02785">
    <property type="entry name" value="Biotin_carb_C"/>
    <property type="match status" value="1"/>
</dbReference>
<dbReference type="GO" id="GO:0005524">
    <property type="term" value="F:ATP binding"/>
    <property type="evidence" value="ECO:0007669"/>
    <property type="project" value="UniProtKB-UniRule"/>
</dbReference>
<evidence type="ECO:0000256" key="1">
    <source>
        <dbReference type="ARBA" id="ARBA00001953"/>
    </source>
</evidence>
<dbReference type="InterPro" id="IPR011053">
    <property type="entry name" value="Single_hybrid_motif"/>
</dbReference>
<dbReference type="PROSITE" id="PS00866">
    <property type="entry name" value="CPSASE_1"/>
    <property type="match status" value="1"/>
</dbReference>
<accession>A0A5B8Y4L2</accession>
<dbReference type="FunFam" id="2.40.50.100:FF:000003">
    <property type="entry name" value="Acetyl-CoA carboxylase biotin carboxyl carrier protein"/>
    <property type="match status" value="1"/>
</dbReference>
<feature type="modified residue" description="N6-biotinyllysine" evidence="12">
    <location>
        <position position="1121"/>
    </location>
</feature>
<dbReference type="SMART" id="SM00878">
    <property type="entry name" value="Biotin_carb_C"/>
    <property type="match status" value="1"/>
</dbReference>
<dbReference type="InterPro" id="IPR011054">
    <property type="entry name" value="Rudment_hybrid_motif"/>
</dbReference>
<dbReference type="InterPro" id="IPR055268">
    <property type="entry name" value="PCB-like"/>
</dbReference>
<dbReference type="PANTHER" id="PTHR43778:SF2">
    <property type="entry name" value="PYRUVATE CARBOXYLASE, MITOCHONDRIAL"/>
    <property type="match status" value="1"/>
</dbReference>
<gene>
    <name evidence="18" type="ORF">FIV42_09175</name>
</gene>
<feature type="compositionally biased region" description="Pro residues" evidence="13">
    <location>
        <begin position="499"/>
        <end position="508"/>
    </location>
</feature>
<feature type="region of interest" description="Disordered" evidence="13">
    <location>
        <begin position="480"/>
        <end position="514"/>
    </location>
</feature>
<dbReference type="FunFam" id="3.20.20.70:FF:000033">
    <property type="entry name" value="Pyruvate carboxylase"/>
    <property type="match status" value="1"/>
</dbReference>
<comment type="cofactor">
    <cofactor evidence="1 8">
        <name>biotin</name>
        <dbReference type="ChEBI" id="CHEBI:57586"/>
    </cofactor>
</comment>
<evidence type="ECO:0000256" key="4">
    <source>
        <dbReference type="ARBA" id="ARBA00022723"/>
    </source>
</evidence>
<dbReference type="InterPro" id="IPR000891">
    <property type="entry name" value="PYR_CT"/>
</dbReference>
<keyword evidence="3 8" id="KW-0436">Ligase</keyword>
<evidence type="ECO:0000256" key="3">
    <source>
        <dbReference type="ARBA" id="ARBA00022598"/>
    </source>
</evidence>
<feature type="binding site" evidence="11">
    <location>
        <position position="549"/>
    </location>
    <ligand>
        <name>Mn(2+)</name>
        <dbReference type="ChEBI" id="CHEBI:29035"/>
    </ligand>
</feature>
<dbReference type="Gene3D" id="3.20.20.70">
    <property type="entry name" value="Aldolase class I"/>
    <property type="match status" value="1"/>
</dbReference>